<evidence type="ECO:0000256" key="8">
    <source>
        <dbReference type="SAM" id="SignalP"/>
    </source>
</evidence>
<dbReference type="Gene3D" id="2.60.40.1120">
    <property type="entry name" value="Carboxypeptidase-like, regulatory domain"/>
    <property type="match status" value="1"/>
</dbReference>
<dbReference type="PROSITE" id="PS52016">
    <property type="entry name" value="TONB_DEPENDENT_REC_3"/>
    <property type="match status" value="1"/>
</dbReference>
<keyword evidence="2 7" id="KW-0813">Transport</keyword>
<name>A0ABU5GV76_9BACT</name>
<dbReference type="Pfam" id="PF13620">
    <property type="entry name" value="CarboxypepD_reg"/>
    <property type="match status" value="1"/>
</dbReference>
<dbReference type="Proteomes" id="UP001291309">
    <property type="component" value="Unassembled WGS sequence"/>
</dbReference>
<dbReference type="InterPro" id="IPR057601">
    <property type="entry name" value="Oar-like_b-barrel"/>
</dbReference>
<gene>
    <name evidence="10" type="ORF">SYV04_01755</name>
</gene>
<sequence length="1059" mass="114914">MNRRPQRSPALAWAMVLGLSVVVWAPSALAQQNASVITGTVVDASNQQPIADVTVTASSPALQGEEVSVTDATGTYRLPQLPPGVYTLRFEKESFQPYSRADVTLRLNRTIRLNAQLLPDTFQTTLEISGTPPAVDVGSSRTGLSVDTDLVRNIAVVRPGSKGAAARSFESLAELAPGATSDAYGVSLNGTTSPENGFLVDGLSTGNPAIGVLGSPISVEFIQEVNVITGGFMPEFGRSTGGVITAVTKSGSNEFHGSLFTNLTPGALEANPTLIPREGSTITTAQRLWNLGDFGGDLGGPIIKDKLWFYVGVAPSFTRRQLERNLNSFVLDDSGNRVRDENGFSRTERIPGTTTNYFADQRTVQYLGKLTWQAHTDHTLTFSVFGAPTRSGGDGRFAYRVEDNAVEVENIAGDYSAYAHTNKVDSRDLSLKLASSFLDKRVLLDATVGWHHQLDSSLPSDGSGIGNAEGLSGVPQFEMQRSTRPDPDNPGRSLPAFYSINDFELLPDPSVCDPSGTVNATRCPVTNYLLGGPGLLIDRTVDRYQGNVVGTLLLTALGHHVIKAGFDAEIMTNKDARAYSGQVLYRENVNGASFQDFRAFGYLVGPDDVVIQPVVNTSTRAAAVGGFLQDSWSVMDKVTLNMGLRYDTQTIYGNGGDVAFNLPHQLSPRVGLIYDFTQQGRSKLFASYARYYQNAVLAMVNSQFSNTTRIQANRRRAPLGAGPGCDPLQQASPYLECRDPANVIPSGSPETVSRLYSQTFAINSPVDPELEPQSSDEWVVGGEYEVLPSATVGMTYTHRDMNAVIEDMSRNEATNYFIGNPSRGIASEFPEPVRNYDAVTLYFNKVFADLWLVQASYTWSRLWGNYSGLFRPENLQLAPNVTSDFDLISLTENRMGLLLLDRTHAVKLNGAKEFPLSSKLSLNLGMSYRGNSGTPLNVTGAHYIYGPEFTFILPRGSGGRLPFVHNIDTRLSANYRLTGNMVASVSVDVFNLFNFQSATSVDQRYTSETVDAIIGGTQADLANLKARGTDRTVVVNPNYGKPTSYQSPRSLRFGARLSF</sequence>
<feature type="chain" id="PRO_5047495183" evidence="8">
    <location>
        <begin position="31"/>
        <end position="1059"/>
    </location>
</feature>
<evidence type="ECO:0000259" key="9">
    <source>
        <dbReference type="Pfam" id="PF25183"/>
    </source>
</evidence>
<evidence type="ECO:0000256" key="4">
    <source>
        <dbReference type="ARBA" id="ARBA00022692"/>
    </source>
</evidence>
<keyword evidence="8" id="KW-0732">Signal</keyword>
<evidence type="ECO:0000256" key="7">
    <source>
        <dbReference type="PROSITE-ProRule" id="PRU01360"/>
    </source>
</evidence>
<evidence type="ECO:0000256" key="6">
    <source>
        <dbReference type="ARBA" id="ARBA00023237"/>
    </source>
</evidence>
<feature type="domain" description="TonB-dependent transporter Oar-like beta-barrel" evidence="9">
    <location>
        <begin position="664"/>
        <end position="916"/>
    </location>
</feature>
<keyword evidence="10" id="KW-0675">Receptor</keyword>
<dbReference type="PANTHER" id="PTHR30069">
    <property type="entry name" value="TONB-DEPENDENT OUTER MEMBRANE RECEPTOR"/>
    <property type="match status" value="1"/>
</dbReference>
<organism evidence="10 11">
    <name type="scientific">Hyalangium rubrum</name>
    <dbReference type="NCBI Taxonomy" id="3103134"/>
    <lineage>
        <taxon>Bacteria</taxon>
        <taxon>Pseudomonadati</taxon>
        <taxon>Myxococcota</taxon>
        <taxon>Myxococcia</taxon>
        <taxon>Myxococcales</taxon>
        <taxon>Cystobacterineae</taxon>
        <taxon>Archangiaceae</taxon>
        <taxon>Hyalangium</taxon>
    </lineage>
</organism>
<evidence type="ECO:0000256" key="5">
    <source>
        <dbReference type="ARBA" id="ARBA00023136"/>
    </source>
</evidence>
<evidence type="ECO:0000256" key="3">
    <source>
        <dbReference type="ARBA" id="ARBA00022452"/>
    </source>
</evidence>
<evidence type="ECO:0000256" key="2">
    <source>
        <dbReference type="ARBA" id="ARBA00022448"/>
    </source>
</evidence>
<dbReference type="InterPro" id="IPR036942">
    <property type="entry name" value="Beta-barrel_TonB_sf"/>
</dbReference>
<feature type="signal peptide" evidence="8">
    <location>
        <begin position="1"/>
        <end position="30"/>
    </location>
</feature>
<evidence type="ECO:0000256" key="1">
    <source>
        <dbReference type="ARBA" id="ARBA00004571"/>
    </source>
</evidence>
<keyword evidence="3 7" id="KW-1134">Transmembrane beta strand</keyword>
<dbReference type="EMBL" id="JAXIVS010000001">
    <property type="protein sequence ID" value="MDY7225081.1"/>
    <property type="molecule type" value="Genomic_DNA"/>
</dbReference>
<evidence type="ECO:0000313" key="10">
    <source>
        <dbReference type="EMBL" id="MDY7225081.1"/>
    </source>
</evidence>
<feature type="domain" description="TonB-dependent transporter Oar-like beta-barrel" evidence="9">
    <location>
        <begin position="247"/>
        <end position="652"/>
    </location>
</feature>
<dbReference type="SUPFAM" id="SSF56935">
    <property type="entry name" value="Porins"/>
    <property type="match status" value="1"/>
</dbReference>
<dbReference type="PANTHER" id="PTHR30069:SF46">
    <property type="entry name" value="OAR PROTEIN"/>
    <property type="match status" value="1"/>
</dbReference>
<dbReference type="Gene3D" id="2.40.170.20">
    <property type="entry name" value="TonB-dependent receptor, beta-barrel domain"/>
    <property type="match status" value="1"/>
</dbReference>
<protein>
    <submittedName>
        <fullName evidence="10">TonB-dependent receptor</fullName>
    </submittedName>
</protein>
<comment type="subcellular location">
    <subcellularLocation>
        <location evidence="1 7">Cell outer membrane</location>
        <topology evidence="1 7">Multi-pass membrane protein</topology>
    </subcellularLocation>
</comment>
<comment type="similarity">
    <text evidence="7">Belongs to the TonB-dependent receptor family.</text>
</comment>
<dbReference type="InterPro" id="IPR039426">
    <property type="entry name" value="TonB-dep_rcpt-like"/>
</dbReference>
<dbReference type="Pfam" id="PF25183">
    <property type="entry name" value="OMP_b-brl_4"/>
    <property type="match status" value="2"/>
</dbReference>
<keyword evidence="4 7" id="KW-0812">Transmembrane</keyword>
<keyword evidence="11" id="KW-1185">Reference proteome</keyword>
<accession>A0ABU5GV76</accession>
<dbReference type="RefSeq" id="WP_321543800.1">
    <property type="nucleotide sequence ID" value="NZ_JAXIVS010000001.1"/>
</dbReference>
<keyword evidence="6 7" id="KW-0998">Cell outer membrane</keyword>
<comment type="caution">
    <text evidence="10">The sequence shown here is derived from an EMBL/GenBank/DDBJ whole genome shotgun (WGS) entry which is preliminary data.</text>
</comment>
<dbReference type="InterPro" id="IPR013784">
    <property type="entry name" value="Carb-bd-like_fold"/>
</dbReference>
<proteinExistence type="inferred from homology"/>
<dbReference type="SUPFAM" id="SSF49452">
    <property type="entry name" value="Starch-binding domain-like"/>
    <property type="match status" value="1"/>
</dbReference>
<keyword evidence="5 7" id="KW-0472">Membrane</keyword>
<reference evidence="10 11" key="1">
    <citation type="submission" date="2023-12" db="EMBL/GenBank/DDBJ databases">
        <title>the genome sequence of Hyalangium sp. s54d21.</title>
        <authorList>
            <person name="Zhang X."/>
        </authorList>
    </citation>
    <scope>NUCLEOTIDE SEQUENCE [LARGE SCALE GENOMIC DNA]</scope>
    <source>
        <strain evidence="11">s54d21</strain>
    </source>
</reference>
<evidence type="ECO:0000313" key="11">
    <source>
        <dbReference type="Proteomes" id="UP001291309"/>
    </source>
</evidence>